<dbReference type="InterPro" id="IPR039650">
    <property type="entry name" value="HdrA-like"/>
</dbReference>
<protein>
    <submittedName>
        <fullName evidence="7">FAD-dependent oxidoreductase</fullName>
    </submittedName>
</protein>
<keyword evidence="8" id="KW-1185">Reference proteome</keyword>
<dbReference type="SUPFAM" id="SSF51905">
    <property type="entry name" value="FAD/NAD(P)-binding domain"/>
    <property type="match status" value="1"/>
</dbReference>
<evidence type="ECO:0000256" key="4">
    <source>
        <dbReference type="ARBA" id="ARBA00023004"/>
    </source>
</evidence>
<name>A0ABU4WFJ0_9BACT</name>
<dbReference type="Proteomes" id="UP001275932">
    <property type="component" value="Unassembled WGS sequence"/>
</dbReference>
<keyword evidence="5" id="KW-0411">Iron-sulfur</keyword>
<feature type="signal peptide" evidence="6">
    <location>
        <begin position="1"/>
        <end position="20"/>
    </location>
</feature>
<keyword evidence="2" id="KW-0479">Metal-binding</keyword>
<evidence type="ECO:0000256" key="1">
    <source>
        <dbReference type="ARBA" id="ARBA00022485"/>
    </source>
</evidence>
<keyword evidence="6" id="KW-0732">Signal</keyword>
<evidence type="ECO:0000256" key="2">
    <source>
        <dbReference type="ARBA" id="ARBA00022723"/>
    </source>
</evidence>
<sequence length="547" mass="61069">MMKKILLSLVLMCVSLALNAKTVKADIVVYGGTSAGVAAAVQAAREGKSVVLVAPENHLGAMSSAGLGFTDSGKTATIGGVSKEFYHRIWLEYKKPESWKFGKKRENFKASGQGTKAMDDERELAWIFEPSVAERVYDNWLQELKIPVYKNTYLDRSKKGVRKSKDGKIVSFKSLKGDVFAGKVFIDATFEGDLMAAAGCSYTVGRESNSVYKEKYNGSRLGKFSGHRHHFQKQVDPYVEKGNPKSGLLKHVSSEPIAPLGEGDNRLQAYCFRMCLTDLPENRVPFPKPENYNADDYILALRYYEAEGRRDFLKNDRIMNGKTDTNNQGAFSTDFLGGNYDYPEADYKTREKIVKSHKDYQLGLLYFLSNDERVPEKLRKDISRWGLAKDEFTDTGNWPFYLYIREARRLIGEYVMTEHDCTGRASTPKSIGMGSYTLDSHNTVRYVTPEGFVQNEGDVGAGCKPYKISYGSIVPKKSECTNLMVTNACSASHIAYGSIRMEPVFMILGHSAATAASMAIDKNIPVQDVDYEHLSEKLKADGQILSL</sequence>
<evidence type="ECO:0000313" key="7">
    <source>
        <dbReference type="EMBL" id="MDX8414806.1"/>
    </source>
</evidence>
<gene>
    <name evidence="7" type="ORF">MOX91_01215</name>
</gene>
<dbReference type="EMBL" id="JALBUT010000001">
    <property type="protein sequence ID" value="MDX8414806.1"/>
    <property type="molecule type" value="Genomic_DNA"/>
</dbReference>
<dbReference type="InterPro" id="IPR036188">
    <property type="entry name" value="FAD/NAD-bd_sf"/>
</dbReference>
<dbReference type="PANTHER" id="PTHR43498">
    <property type="entry name" value="FERREDOXIN:COB-COM HETERODISULFIDE REDUCTASE SUBUNIT A"/>
    <property type="match status" value="1"/>
</dbReference>
<comment type="caution">
    <text evidence="7">The sequence shown here is derived from an EMBL/GenBank/DDBJ whole genome shotgun (WGS) entry which is preliminary data.</text>
</comment>
<evidence type="ECO:0000256" key="3">
    <source>
        <dbReference type="ARBA" id="ARBA00023002"/>
    </source>
</evidence>
<keyword evidence="4" id="KW-0408">Iron</keyword>
<dbReference type="PANTHER" id="PTHR43498:SF1">
    <property type="entry name" value="COB--COM HETERODISULFIDE REDUCTASE IRON-SULFUR SUBUNIT A"/>
    <property type="match status" value="1"/>
</dbReference>
<reference evidence="7 8" key="1">
    <citation type="submission" date="2022-03" db="EMBL/GenBank/DDBJ databases">
        <title>Novel taxa within the pig intestine.</title>
        <authorList>
            <person name="Wylensek D."/>
            <person name="Bishof K."/>
            <person name="Afrizal A."/>
            <person name="Clavel T."/>
        </authorList>
    </citation>
    <scope>NUCLEOTIDE SEQUENCE [LARGE SCALE GENOMIC DNA]</scope>
    <source>
        <strain evidence="7 8">CLA-KB-P66</strain>
    </source>
</reference>
<evidence type="ECO:0000313" key="8">
    <source>
        <dbReference type="Proteomes" id="UP001275932"/>
    </source>
</evidence>
<keyword evidence="3" id="KW-0560">Oxidoreductase</keyword>
<feature type="chain" id="PRO_5046275338" evidence="6">
    <location>
        <begin position="21"/>
        <end position="547"/>
    </location>
</feature>
<accession>A0ABU4WFJ0</accession>
<keyword evidence="1" id="KW-0004">4Fe-4S</keyword>
<proteinExistence type="predicted"/>
<evidence type="ECO:0000256" key="6">
    <source>
        <dbReference type="SAM" id="SignalP"/>
    </source>
</evidence>
<dbReference type="Gene3D" id="3.50.50.60">
    <property type="entry name" value="FAD/NAD(P)-binding domain"/>
    <property type="match status" value="1"/>
</dbReference>
<dbReference type="RefSeq" id="WP_370396253.1">
    <property type="nucleotide sequence ID" value="NZ_JALBUT010000001.1"/>
</dbReference>
<evidence type="ECO:0000256" key="5">
    <source>
        <dbReference type="ARBA" id="ARBA00023014"/>
    </source>
</evidence>
<dbReference type="Pfam" id="PF12831">
    <property type="entry name" value="FAD_oxidored"/>
    <property type="match status" value="1"/>
</dbReference>
<organism evidence="7 8">
    <name type="scientific">Intestinicryptomonas porci</name>
    <dbReference type="NCBI Taxonomy" id="2926320"/>
    <lineage>
        <taxon>Bacteria</taxon>
        <taxon>Pseudomonadati</taxon>
        <taxon>Verrucomicrobiota</taxon>
        <taxon>Opitutia</taxon>
        <taxon>Opitutales</taxon>
        <taxon>Intestinicryptomonaceae</taxon>
        <taxon>Intestinicryptomonas</taxon>
    </lineage>
</organism>